<evidence type="ECO:0000313" key="1">
    <source>
        <dbReference type="EMBL" id="HET98535.1"/>
    </source>
</evidence>
<dbReference type="Proteomes" id="UP000885986">
    <property type="component" value="Unassembled WGS sequence"/>
</dbReference>
<accession>A0A7C2XAS4</accession>
<dbReference type="AlphaFoldDB" id="A0A7C2XAS4"/>
<dbReference type="InterPro" id="IPR021457">
    <property type="entry name" value="DUF3108"/>
</dbReference>
<comment type="caution">
    <text evidence="1">The sequence shown here is derived from an EMBL/GenBank/DDBJ whole genome shotgun (WGS) entry which is preliminary data.</text>
</comment>
<dbReference type="EMBL" id="DSDS01000169">
    <property type="protein sequence ID" value="HET98535.1"/>
    <property type="molecule type" value="Genomic_DNA"/>
</dbReference>
<proteinExistence type="predicted"/>
<dbReference type="Pfam" id="PF11306">
    <property type="entry name" value="DUF3108"/>
    <property type="match status" value="1"/>
</dbReference>
<gene>
    <name evidence="1" type="ORF">ENN98_07605</name>
</gene>
<sequence length="271" mass="30472">MLIKPIIRCFCLLLIPLLLGVALLVPRSSVPAGQVDPDGPVAQLLATAYPVGEVLHYGVTWMGLKAGELTLEIKQLVEGEQLFAIDITAQTVGLLGVLYPVHDEFRVVVQGDQRLPGSYRANQRQGQRLTIRDTMYDQQNGRIIYQRDLDEPRRFEVDGPVHNEFSAFYVTRVMPLALGKEVVIPAFVDGQRHLVRVAVERQEELDSILGRREVMRVRPRLTFAGLYEKVGDPVVWLTNDRYRIPLLIRGRIAIGSLSATLTHYQGPLLDD</sequence>
<protein>
    <submittedName>
        <fullName evidence="1">DUF3108 domain-containing protein</fullName>
    </submittedName>
</protein>
<name>A0A7C2XAS4_9BACT</name>
<reference evidence="1" key="1">
    <citation type="journal article" date="2020" name="mSystems">
        <title>Genome- and Community-Level Interaction Insights into Carbon Utilization and Element Cycling Functions of Hydrothermarchaeota in Hydrothermal Sediment.</title>
        <authorList>
            <person name="Zhou Z."/>
            <person name="Liu Y."/>
            <person name="Xu W."/>
            <person name="Pan J."/>
            <person name="Luo Z.H."/>
            <person name="Li M."/>
        </authorList>
    </citation>
    <scope>NUCLEOTIDE SEQUENCE [LARGE SCALE GENOMIC DNA]</scope>
    <source>
        <strain evidence="1">SpSt-1224</strain>
    </source>
</reference>
<organism evidence="1">
    <name type="scientific">Desulfurivibrio alkaliphilus</name>
    <dbReference type="NCBI Taxonomy" id="427923"/>
    <lineage>
        <taxon>Bacteria</taxon>
        <taxon>Pseudomonadati</taxon>
        <taxon>Thermodesulfobacteriota</taxon>
        <taxon>Desulfobulbia</taxon>
        <taxon>Desulfobulbales</taxon>
        <taxon>Desulfobulbaceae</taxon>
        <taxon>Desulfurivibrio</taxon>
    </lineage>
</organism>